<dbReference type="PANTHER" id="PTHR47215:SF1">
    <property type="entry name" value="F9L1.8 PROTEIN"/>
    <property type="match status" value="1"/>
</dbReference>
<sequence length="134" mass="15213">MAGFSRREILRFAIESESTYLLPLTFHGGPIRLLIELGFNANKRSDVRLYYGARKLQRIAYQVRFKDWECTGVKIVSAFSQPDDRWKGEQGYVHAAFSRAKQILNPSLTGAVLYDVTSVLVADGVPKDKILKNF</sequence>
<reference evidence="3" key="1">
    <citation type="submission" date="2025-08" db="UniProtKB">
        <authorList>
            <consortium name="RefSeq"/>
        </authorList>
    </citation>
    <scope>IDENTIFICATION</scope>
</reference>
<proteinExistence type="predicted"/>
<evidence type="ECO:0000313" key="2">
    <source>
        <dbReference type="Proteomes" id="UP000504607"/>
    </source>
</evidence>
<feature type="domain" description="Oxidoreductase FAD/NAD(P)-binding" evidence="1">
    <location>
        <begin position="30"/>
        <end position="99"/>
    </location>
</feature>
<dbReference type="GO" id="GO:0016491">
    <property type="term" value="F:oxidoreductase activity"/>
    <property type="evidence" value="ECO:0007669"/>
    <property type="project" value="InterPro"/>
</dbReference>
<dbReference type="AlphaFoldDB" id="A0A6J0PKP4"/>
<name>A0A6J0PKP4_ELAGV</name>
<evidence type="ECO:0000259" key="1">
    <source>
        <dbReference type="Pfam" id="PF00175"/>
    </source>
</evidence>
<dbReference type="OrthoDB" id="1856718at2759"/>
<accession>A0A6J0PKP4</accession>
<dbReference type="Proteomes" id="UP000504607">
    <property type="component" value="Chromosome 7"/>
</dbReference>
<protein>
    <submittedName>
        <fullName evidence="3">Fruit protein pKIWI502-like</fullName>
    </submittedName>
</protein>
<dbReference type="Gene3D" id="3.40.50.80">
    <property type="entry name" value="Nucleotide-binding domain of ferredoxin-NADP reductase (FNR) module"/>
    <property type="match status" value="1"/>
</dbReference>
<dbReference type="InterPro" id="IPR001433">
    <property type="entry name" value="OxRdtase_FAD/NAD-bd"/>
</dbReference>
<dbReference type="InParanoid" id="A0A6J0PKP4"/>
<dbReference type="Pfam" id="PF00175">
    <property type="entry name" value="NAD_binding_1"/>
    <property type="match status" value="1"/>
</dbReference>
<gene>
    <name evidence="3" type="primary">LOC105048561</name>
</gene>
<dbReference type="PANTHER" id="PTHR47215">
    <property type="match status" value="1"/>
</dbReference>
<evidence type="ECO:0000313" key="3">
    <source>
        <dbReference type="RefSeq" id="XP_019707262.1"/>
    </source>
</evidence>
<organism evidence="2 3">
    <name type="scientific">Elaeis guineensis var. tenera</name>
    <name type="common">Oil palm</name>
    <dbReference type="NCBI Taxonomy" id="51953"/>
    <lineage>
        <taxon>Eukaryota</taxon>
        <taxon>Viridiplantae</taxon>
        <taxon>Streptophyta</taxon>
        <taxon>Embryophyta</taxon>
        <taxon>Tracheophyta</taxon>
        <taxon>Spermatophyta</taxon>
        <taxon>Magnoliopsida</taxon>
        <taxon>Liliopsida</taxon>
        <taxon>Arecaceae</taxon>
        <taxon>Arecoideae</taxon>
        <taxon>Cocoseae</taxon>
        <taxon>Elaeidinae</taxon>
        <taxon>Elaeis</taxon>
    </lineage>
</organism>
<keyword evidence="2" id="KW-1185">Reference proteome</keyword>
<dbReference type="RefSeq" id="XP_019707262.1">
    <property type="nucleotide sequence ID" value="XM_019851703.1"/>
</dbReference>
<dbReference type="SUPFAM" id="SSF52343">
    <property type="entry name" value="Ferredoxin reductase-like, C-terminal NADP-linked domain"/>
    <property type="match status" value="1"/>
</dbReference>
<dbReference type="InterPro" id="IPR039261">
    <property type="entry name" value="FNR_nucleotide-bd"/>
</dbReference>